<dbReference type="EMBL" id="CAADRP010001918">
    <property type="protein sequence ID" value="VFU56114.1"/>
    <property type="molecule type" value="Genomic_DNA"/>
</dbReference>
<comment type="catalytic activity">
    <reaction evidence="15 17">
        <text>L-threonyl-[protein] + ATP = O-phospho-L-threonyl-[protein] + ADP + H(+)</text>
        <dbReference type="Rhea" id="RHEA:46608"/>
        <dbReference type="Rhea" id="RHEA-COMP:11060"/>
        <dbReference type="Rhea" id="RHEA-COMP:11605"/>
        <dbReference type="ChEBI" id="CHEBI:15378"/>
        <dbReference type="ChEBI" id="CHEBI:30013"/>
        <dbReference type="ChEBI" id="CHEBI:30616"/>
        <dbReference type="ChEBI" id="CHEBI:61977"/>
        <dbReference type="ChEBI" id="CHEBI:456216"/>
        <dbReference type="EC" id="2.7.11.1"/>
    </reaction>
</comment>
<keyword evidence="8 17" id="KW-0418">Kinase</keyword>
<evidence type="ECO:0000256" key="16">
    <source>
        <dbReference type="ARBA" id="ARBA00048679"/>
    </source>
</evidence>
<organism evidence="23">
    <name type="scientific">Salix viminalis</name>
    <name type="common">Common osier</name>
    <name type="synonym">Basket willow</name>
    <dbReference type="NCBI Taxonomy" id="40686"/>
    <lineage>
        <taxon>Eukaryota</taxon>
        <taxon>Viridiplantae</taxon>
        <taxon>Streptophyta</taxon>
        <taxon>Embryophyta</taxon>
        <taxon>Tracheophyta</taxon>
        <taxon>Spermatophyta</taxon>
        <taxon>Magnoliopsida</taxon>
        <taxon>eudicotyledons</taxon>
        <taxon>Gunneridae</taxon>
        <taxon>Pentapetalae</taxon>
        <taxon>rosids</taxon>
        <taxon>fabids</taxon>
        <taxon>Malpighiales</taxon>
        <taxon>Salicaceae</taxon>
        <taxon>Saliceae</taxon>
        <taxon>Salix</taxon>
    </lineage>
</organism>
<evidence type="ECO:0000313" key="23">
    <source>
        <dbReference type="EMBL" id="VFU56114.1"/>
    </source>
</evidence>
<evidence type="ECO:0000256" key="19">
    <source>
        <dbReference type="SAM" id="SignalP"/>
    </source>
</evidence>
<accession>A0A6N2MPD2</accession>
<dbReference type="AlphaFoldDB" id="A0A6N2MPD2"/>
<keyword evidence="2 17" id="KW-0723">Serine/threonine-protein kinase</keyword>
<dbReference type="PROSITE" id="PS50927">
    <property type="entry name" value="BULB_LECTIN"/>
    <property type="match status" value="1"/>
</dbReference>
<comment type="similarity">
    <text evidence="17">Belongs to the protein kinase superfamily. Ser/Thr protein kinase family.</text>
</comment>
<dbReference type="Pfam" id="PF00954">
    <property type="entry name" value="S_locus_glycop"/>
    <property type="match status" value="1"/>
</dbReference>
<evidence type="ECO:0000256" key="3">
    <source>
        <dbReference type="ARBA" id="ARBA00022553"/>
    </source>
</evidence>
<dbReference type="FunFam" id="1.10.510.10:FF:000060">
    <property type="entry name" value="G-type lectin S-receptor-like serine/threonine-protein kinase"/>
    <property type="match status" value="1"/>
</dbReference>
<keyword evidence="13" id="KW-0675">Receptor</keyword>
<dbReference type="FunFam" id="2.90.10.10:FF:000004">
    <property type="entry name" value="G-type lectin S-receptor-like serine/threonine-protein kinase"/>
    <property type="match status" value="1"/>
</dbReference>
<dbReference type="InterPro" id="IPR000858">
    <property type="entry name" value="S_locus_glycoprot_dom"/>
</dbReference>
<dbReference type="GO" id="GO:0005524">
    <property type="term" value="F:ATP binding"/>
    <property type="evidence" value="ECO:0007669"/>
    <property type="project" value="UniProtKB-KW"/>
</dbReference>
<evidence type="ECO:0000256" key="12">
    <source>
        <dbReference type="ARBA" id="ARBA00023157"/>
    </source>
</evidence>
<evidence type="ECO:0000256" key="11">
    <source>
        <dbReference type="ARBA" id="ARBA00023136"/>
    </source>
</evidence>
<dbReference type="GO" id="GO:0016020">
    <property type="term" value="C:membrane"/>
    <property type="evidence" value="ECO:0007669"/>
    <property type="project" value="UniProtKB-SubCell"/>
</dbReference>
<dbReference type="Gene3D" id="2.90.10.10">
    <property type="entry name" value="Bulb-type lectin domain"/>
    <property type="match status" value="1"/>
</dbReference>
<evidence type="ECO:0000259" key="20">
    <source>
        <dbReference type="PROSITE" id="PS50011"/>
    </source>
</evidence>
<evidence type="ECO:0000256" key="15">
    <source>
        <dbReference type="ARBA" id="ARBA00047899"/>
    </source>
</evidence>
<evidence type="ECO:0000256" key="13">
    <source>
        <dbReference type="ARBA" id="ARBA00023170"/>
    </source>
</evidence>
<dbReference type="InterPro" id="IPR036426">
    <property type="entry name" value="Bulb-type_lectin_dom_sf"/>
</dbReference>
<keyword evidence="9 17" id="KW-0067">ATP-binding</keyword>
<evidence type="ECO:0000256" key="8">
    <source>
        <dbReference type="ARBA" id="ARBA00022777"/>
    </source>
</evidence>
<evidence type="ECO:0000259" key="21">
    <source>
        <dbReference type="PROSITE" id="PS50927"/>
    </source>
</evidence>
<name>A0A6N2MPD2_SALVM</name>
<feature type="domain" description="Protein kinase" evidence="20">
    <location>
        <begin position="508"/>
        <end position="783"/>
    </location>
</feature>
<dbReference type="PANTHER" id="PTHR32444:SF183">
    <property type="entry name" value="APPLE DOMAIN-CONTAINING PROTEIN"/>
    <property type="match status" value="1"/>
</dbReference>
<dbReference type="InterPro" id="IPR021820">
    <property type="entry name" value="S-locus_recpt_kinase_C"/>
</dbReference>
<dbReference type="FunFam" id="3.50.4.10:FF:000002">
    <property type="entry name" value="G-type lectin S-receptor-like serine/threonine-protein kinase"/>
    <property type="match status" value="1"/>
</dbReference>
<comment type="catalytic activity">
    <reaction evidence="16 17">
        <text>L-seryl-[protein] + ATP = O-phospho-L-seryl-[protein] + ADP + H(+)</text>
        <dbReference type="Rhea" id="RHEA:17989"/>
        <dbReference type="Rhea" id="RHEA-COMP:9863"/>
        <dbReference type="Rhea" id="RHEA-COMP:11604"/>
        <dbReference type="ChEBI" id="CHEBI:15378"/>
        <dbReference type="ChEBI" id="CHEBI:29999"/>
        <dbReference type="ChEBI" id="CHEBI:30616"/>
        <dbReference type="ChEBI" id="CHEBI:83421"/>
        <dbReference type="ChEBI" id="CHEBI:456216"/>
        <dbReference type="EC" id="2.7.11.1"/>
    </reaction>
</comment>
<keyword evidence="11 18" id="KW-0472">Membrane</keyword>
<reference evidence="23" key="1">
    <citation type="submission" date="2019-03" db="EMBL/GenBank/DDBJ databases">
        <authorList>
            <person name="Mank J."/>
            <person name="Almeida P."/>
        </authorList>
    </citation>
    <scope>NUCLEOTIDE SEQUENCE</scope>
    <source>
        <strain evidence="23">78183</strain>
    </source>
</reference>
<dbReference type="InterPro" id="IPR008271">
    <property type="entry name" value="Ser/Thr_kinase_AS"/>
</dbReference>
<dbReference type="SMART" id="SM00220">
    <property type="entry name" value="S_TKc"/>
    <property type="match status" value="1"/>
</dbReference>
<dbReference type="SMART" id="SM00108">
    <property type="entry name" value="B_lectin"/>
    <property type="match status" value="1"/>
</dbReference>
<dbReference type="SUPFAM" id="SSF56112">
    <property type="entry name" value="Protein kinase-like (PK-like)"/>
    <property type="match status" value="1"/>
</dbReference>
<dbReference type="SMART" id="SM00473">
    <property type="entry name" value="PAN_AP"/>
    <property type="match status" value="1"/>
</dbReference>
<gene>
    <name evidence="23" type="ORF">SVIM_LOCUS401258</name>
</gene>
<dbReference type="InterPro" id="IPR001480">
    <property type="entry name" value="Bulb-type_lectin_dom"/>
</dbReference>
<dbReference type="InterPro" id="IPR011009">
    <property type="entry name" value="Kinase-like_dom_sf"/>
</dbReference>
<evidence type="ECO:0000256" key="5">
    <source>
        <dbReference type="ARBA" id="ARBA00022692"/>
    </source>
</evidence>
<keyword evidence="7 17" id="KW-0547">Nucleotide-binding</keyword>
<keyword evidence="14" id="KW-0325">Glycoprotein</keyword>
<evidence type="ECO:0000256" key="1">
    <source>
        <dbReference type="ARBA" id="ARBA00004479"/>
    </source>
</evidence>
<keyword evidence="10 18" id="KW-1133">Transmembrane helix</keyword>
<evidence type="ECO:0000256" key="18">
    <source>
        <dbReference type="SAM" id="Phobius"/>
    </source>
</evidence>
<keyword evidence="5 18" id="KW-0812">Transmembrane</keyword>
<feature type="domain" description="Apple" evidence="22">
    <location>
        <begin position="340"/>
        <end position="421"/>
    </location>
</feature>
<evidence type="ECO:0000256" key="2">
    <source>
        <dbReference type="ARBA" id="ARBA00022527"/>
    </source>
</evidence>
<dbReference type="Pfam" id="PF07714">
    <property type="entry name" value="PK_Tyr_Ser-Thr"/>
    <property type="match status" value="1"/>
</dbReference>
<keyword evidence="4 17" id="KW-0808">Transferase</keyword>
<dbReference type="EC" id="2.7.11.1" evidence="17"/>
<dbReference type="Gene3D" id="1.10.510.10">
    <property type="entry name" value="Transferase(Phosphotransferase) domain 1"/>
    <property type="match status" value="1"/>
</dbReference>
<dbReference type="GO" id="GO:0004674">
    <property type="term" value="F:protein serine/threonine kinase activity"/>
    <property type="evidence" value="ECO:0007669"/>
    <property type="project" value="UniProtKB-KW"/>
</dbReference>
<evidence type="ECO:0000256" key="10">
    <source>
        <dbReference type="ARBA" id="ARBA00022989"/>
    </source>
</evidence>
<proteinExistence type="inferred from homology"/>
<dbReference type="PROSITE" id="PS50011">
    <property type="entry name" value="PROTEIN_KINASE_DOM"/>
    <property type="match status" value="1"/>
</dbReference>
<protein>
    <recommendedName>
        <fullName evidence="17">Receptor-like serine/threonine-protein kinase</fullName>
        <ecNumber evidence="17">2.7.11.1</ecNumber>
    </recommendedName>
</protein>
<dbReference type="PROSITE" id="PS50948">
    <property type="entry name" value="PAN"/>
    <property type="match status" value="1"/>
</dbReference>
<evidence type="ECO:0000259" key="22">
    <source>
        <dbReference type="PROSITE" id="PS50948"/>
    </source>
</evidence>
<feature type="transmembrane region" description="Helical" evidence="18">
    <location>
        <begin position="441"/>
        <end position="463"/>
    </location>
</feature>
<dbReference type="InterPro" id="IPR001245">
    <property type="entry name" value="Ser-Thr/Tyr_kinase_cat_dom"/>
</dbReference>
<dbReference type="Pfam" id="PF08276">
    <property type="entry name" value="PAN_2"/>
    <property type="match status" value="1"/>
</dbReference>
<evidence type="ECO:0000256" key="4">
    <source>
        <dbReference type="ARBA" id="ARBA00022679"/>
    </source>
</evidence>
<evidence type="ECO:0000256" key="17">
    <source>
        <dbReference type="PIRNR" id="PIRNR000641"/>
    </source>
</evidence>
<dbReference type="CDD" id="cd01098">
    <property type="entry name" value="PAN_AP_plant"/>
    <property type="match status" value="1"/>
</dbReference>
<feature type="domain" description="Bulb-type lectin" evidence="21">
    <location>
        <begin position="24"/>
        <end position="146"/>
    </location>
</feature>
<dbReference type="Pfam" id="PF11883">
    <property type="entry name" value="DUF3403"/>
    <property type="match status" value="1"/>
</dbReference>
<dbReference type="SUPFAM" id="SSF51110">
    <property type="entry name" value="alpha-D-mannose-specific plant lectins"/>
    <property type="match status" value="1"/>
</dbReference>
<keyword evidence="3" id="KW-0597">Phosphoprotein</keyword>
<feature type="signal peptide" evidence="19">
    <location>
        <begin position="1"/>
        <end position="23"/>
    </location>
</feature>
<keyword evidence="12" id="KW-1015">Disulfide bond</keyword>
<dbReference type="PANTHER" id="PTHR32444">
    <property type="entry name" value="BULB-TYPE LECTIN DOMAIN-CONTAINING PROTEIN"/>
    <property type="match status" value="1"/>
</dbReference>
<evidence type="ECO:0000256" key="6">
    <source>
        <dbReference type="ARBA" id="ARBA00022729"/>
    </source>
</evidence>
<evidence type="ECO:0000256" key="7">
    <source>
        <dbReference type="ARBA" id="ARBA00022741"/>
    </source>
</evidence>
<dbReference type="InterPro" id="IPR024171">
    <property type="entry name" value="SRK-like_kinase"/>
</dbReference>
<dbReference type="CDD" id="cd00028">
    <property type="entry name" value="B_lectin"/>
    <property type="match status" value="1"/>
</dbReference>
<dbReference type="FunFam" id="3.30.200.20:FF:000195">
    <property type="entry name" value="G-type lectin S-receptor-like serine/threonine-protein kinase"/>
    <property type="match status" value="1"/>
</dbReference>
<dbReference type="Gene3D" id="3.50.4.10">
    <property type="entry name" value="Hepatocyte Growth Factor"/>
    <property type="match status" value="1"/>
</dbReference>
<dbReference type="Pfam" id="PF01453">
    <property type="entry name" value="B_lectin"/>
    <property type="match status" value="1"/>
</dbReference>
<comment type="subcellular location">
    <subcellularLocation>
        <location evidence="1">Membrane</location>
        <topology evidence="1">Single-pass type I membrane protein</topology>
    </subcellularLocation>
</comment>
<sequence length="823" mass="92794">MDYISALVLRFSFLLIVVETAMAIDSINTTQSIRDGQTLISADGTYVLGYFNPGISKSRYLGIWFGKISVVTPVWVANRETPLNDSSGVLRLTEKGTLVLLNSSGNIIWSSNTSRSPARNPVAQLLDSGNLVVKEEGDEILENSWWQSFEHPTDTLLPEMKQGWNRITGMDWSLTSWKSPDDPSRGRIIDMLSPNGYPEILVIDGSKVKYRSGPWNGLRFSGTNQLKQNPRYTFEFVYDEKETFYRYHLVNNSMLWRLVISPEGDLQRFTWIDQTKSWLLFSTANTDNCERFALCGANGICSIHNSPLCDCLHGFVPKIRSDWEATDWSGGCVRRTPLNCSADGFRKLSGVKLPQTNTSWFNQSMNLEECRFMCLKNCSCTAYSNLDIRDGGSGCLLWFGDLVDTREFSQNQQDIYIRMAASEPGNDDGAKVNDKSNTKKMIILSSVLSIGFLLLCLALVLYIRNRKQRRNREASGGFERNSNSNLRKGNLDLPLFDLYTLAGATMDFSDDSKLGEGGFGPVYKGTLKDGREIAVKRLSKYSRQGLDEFTNEVKHIVKLQHRNLVKLLGCCIEGDEKMLVYEFLPNKSLDFFIFDETHRLQLDWPKRYEIIKGIARGLIYLHQDSRLRVIHRDLKASNVLLDNEMNPKISDFGLARSFGGNETEANTNKVMGTYGYISPEYAFDGLYSTKSDVFSFGVLVLEIVSGNRNRGFSHPDHQLNLLGHVSLEILTLNDTKSLSNDMGLTHQSGLETVHRRQALGTENPADRPSMSYVVLMLGNEDALPQPKQPGFFTERDLIEVTYSSSQSKPYSANECSFSVLEAR</sequence>
<dbReference type="InterPro" id="IPR000719">
    <property type="entry name" value="Prot_kinase_dom"/>
</dbReference>
<evidence type="ECO:0000256" key="9">
    <source>
        <dbReference type="ARBA" id="ARBA00022840"/>
    </source>
</evidence>
<dbReference type="PIRSF" id="PIRSF000641">
    <property type="entry name" value="SRK"/>
    <property type="match status" value="1"/>
</dbReference>
<keyword evidence="6 19" id="KW-0732">Signal</keyword>
<dbReference type="Gene3D" id="3.30.200.20">
    <property type="entry name" value="Phosphorylase Kinase, domain 1"/>
    <property type="match status" value="1"/>
</dbReference>
<evidence type="ECO:0000256" key="14">
    <source>
        <dbReference type="ARBA" id="ARBA00023180"/>
    </source>
</evidence>
<dbReference type="PROSITE" id="PS00108">
    <property type="entry name" value="PROTEIN_KINASE_ST"/>
    <property type="match status" value="1"/>
</dbReference>
<dbReference type="InterPro" id="IPR003609">
    <property type="entry name" value="Pan_app"/>
</dbReference>
<dbReference type="GO" id="GO:0048544">
    <property type="term" value="P:recognition of pollen"/>
    <property type="evidence" value="ECO:0007669"/>
    <property type="project" value="InterPro"/>
</dbReference>
<feature type="chain" id="PRO_5026840216" description="Receptor-like serine/threonine-protein kinase" evidence="19">
    <location>
        <begin position="24"/>
        <end position="823"/>
    </location>
</feature>